<feature type="signal peptide" evidence="2">
    <location>
        <begin position="1"/>
        <end position="37"/>
    </location>
</feature>
<dbReference type="Pfam" id="PF10082">
    <property type="entry name" value="BBP2_2"/>
    <property type="match status" value="1"/>
</dbReference>
<keyword evidence="4" id="KW-1185">Reference proteome</keyword>
<keyword evidence="2" id="KW-0732">Signal</keyword>
<sequence>MRRGPGSARRNRAVSVCAPSACLLLTVVVPSSLQAQALTADLFRPEKGGFVQAQDLPTRKALDPKTRDPVDEPRLVTLDGSAPAAPVRSALKVPAPAAAPGDYDPQNRRHKVAKLYPGQPKPKKLGPGNVAPTAAAPNAATTIQRRQAPIAPALAGTVPGQPPRKRLKPDDNPFDPIGTRVGGFLVKSAVELRGGYDTNPARLNAPKGSAFYAVAPELMVTSDWSRHALVADLRGSYTGYGTTLGTDGLSNPLPAPVNLDRPNFDGHIDGRLDATRDTKLLGQLRMRVFTDNPGSPNIQTGLTKYPLGLTAGTSLGIDQSFNRLQIAAVGSFDRTTYQPSQLTDGTTDGNNDRNYNQYGGVMRVSYELKPGIKPFGEVQVDQRARDQATDRSGYQRSSHGTSVKGGTSFEFSRLLTGEIAIGYGLRSYADPRLADLTGLLTSASLIWTATPLTTARFSSTTSLDETTLAGVSGVLTRTYSFQVDHDFRRWLTAVGRFSWGTSDYQISDRFDKFGSVGGDLIYKLNRNLQVKAQLRRDWLDSSVPGSSSAATVVTLGVRLQH</sequence>
<feature type="region of interest" description="Disordered" evidence="1">
    <location>
        <begin position="380"/>
        <end position="404"/>
    </location>
</feature>
<proteinExistence type="predicted"/>
<feature type="chain" id="PRO_5016368021" description="Outer membrane beta-barrel protein" evidence="2">
    <location>
        <begin position="38"/>
        <end position="561"/>
    </location>
</feature>
<dbReference type="InterPro" id="IPR018759">
    <property type="entry name" value="BBP2_2"/>
</dbReference>
<organism evidence="3 4">
    <name type="scientific">Rhodopseudomonas faecalis</name>
    <dbReference type="NCBI Taxonomy" id="99655"/>
    <lineage>
        <taxon>Bacteria</taxon>
        <taxon>Pseudomonadati</taxon>
        <taxon>Pseudomonadota</taxon>
        <taxon>Alphaproteobacteria</taxon>
        <taxon>Hyphomicrobiales</taxon>
        <taxon>Nitrobacteraceae</taxon>
        <taxon>Rhodopseudomonas</taxon>
    </lineage>
</organism>
<feature type="region of interest" description="Disordered" evidence="1">
    <location>
        <begin position="154"/>
        <end position="179"/>
    </location>
</feature>
<accession>A0A318TNI2</accession>
<gene>
    <name evidence="3" type="ORF">BJ122_103243</name>
</gene>
<evidence type="ECO:0000256" key="1">
    <source>
        <dbReference type="SAM" id="MobiDB-lite"/>
    </source>
</evidence>
<dbReference type="EMBL" id="QJTI01000003">
    <property type="protein sequence ID" value="PYF04588.1"/>
    <property type="molecule type" value="Genomic_DNA"/>
</dbReference>
<feature type="compositionally biased region" description="Basic and acidic residues" evidence="1">
    <location>
        <begin position="380"/>
        <end position="389"/>
    </location>
</feature>
<dbReference type="OrthoDB" id="7398962at2"/>
<dbReference type="Proteomes" id="UP000248148">
    <property type="component" value="Unassembled WGS sequence"/>
</dbReference>
<evidence type="ECO:0000313" key="4">
    <source>
        <dbReference type="Proteomes" id="UP000248148"/>
    </source>
</evidence>
<evidence type="ECO:0008006" key="5">
    <source>
        <dbReference type="Google" id="ProtNLM"/>
    </source>
</evidence>
<name>A0A318TNI2_9BRAD</name>
<reference evidence="3 4" key="1">
    <citation type="submission" date="2018-06" db="EMBL/GenBank/DDBJ databases">
        <title>Genomic Encyclopedia of Archaeal and Bacterial Type Strains, Phase II (KMG-II): from individual species to whole genera.</title>
        <authorList>
            <person name="Goeker M."/>
        </authorList>
    </citation>
    <scope>NUCLEOTIDE SEQUENCE [LARGE SCALE GENOMIC DNA]</scope>
    <source>
        <strain evidence="3 4">JCM 11668</strain>
    </source>
</reference>
<evidence type="ECO:0000256" key="2">
    <source>
        <dbReference type="SAM" id="SignalP"/>
    </source>
</evidence>
<dbReference type="RefSeq" id="WP_110780009.1">
    <property type="nucleotide sequence ID" value="NZ_QJTI01000003.1"/>
</dbReference>
<evidence type="ECO:0000313" key="3">
    <source>
        <dbReference type="EMBL" id="PYF04588.1"/>
    </source>
</evidence>
<dbReference type="AlphaFoldDB" id="A0A318TNI2"/>
<feature type="compositionally biased region" description="Polar residues" evidence="1">
    <location>
        <begin position="390"/>
        <end position="404"/>
    </location>
</feature>
<protein>
    <recommendedName>
        <fullName evidence="5">Outer membrane beta-barrel protein</fullName>
    </recommendedName>
</protein>
<comment type="caution">
    <text evidence="3">The sequence shown here is derived from an EMBL/GenBank/DDBJ whole genome shotgun (WGS) entry which is preliminary data.</text>
</comment>